<feature type="compositionally biased region" description="Low complexity" evidence="1">
    <location>
        <begin position="242"/>
        <end position="251"/>
    </location>
</feature>
<protein>
    <submittedName>
        <fullName evidence="4">Uncharacterized protein</fullName>
    </submittedName>
</protein>
<evidence type="ECO:0000313" key="3">
    <source>
        <dbReference type="EMBL" id="CAD9822742.1"/>
    </source>
</evidence>
<feature type="region of interest" description="Disordered" evidence="1">
    <location>
        <begin position="454"/>
        <end position="596"/>
    </location>
</feature>
<feature type="compositionally biased region" description="Acidic residues" evidence="1">
    <location>
        <begin position="454"/>
        <end position="467"/>
    </location>
</feature>
<keyword evidence="2" id="KW-0732">Signal</keyword>
<feature type="compositionally biased region" description="Basic and acidic residues" evidence="1">
    <location>
        <begin position="343"/>
        <end position="365"/>
    </location>
</feature>
<feature type="compositionally biased region" description="Acidic residues" evidence="1">
    <location>
        <begin position="582"/>
        <end position="596"/>
    </location>
</feature>
<dbReference type="EMBL" id="HBHQ01021579">
    <property type="protein sequence ID" value="CAD9822743.1"/>
    <property type="molecule type" value="Transcribed_RNA"/>
</dbReference>
<feature type="region of interest" description="Disordered" evidence="1">
    <location>
        <begin position="343"/>
        <end position="384"/>
    </location>
</feature>
<feature type="signal peptide" evidence="2">
    <location>
        <begin position="1"/>
        <end position="39"/>
    </location>
</feature>
<feature type="compositionally biased region" description="Low complexity" evidence="1">
    <location>
        <begin position="200"/>
        <end position="211"/>
    </location>
</feature>
<gene>
    <name evidence="3" type="ORF">ASEP1449_LOCUS14576</name>
    <name evidence="4" type="ORF">ASEP1449_LOCUS14577</name>
</gene>
<feature type="compositionally biased region" description="Polar residues" evidence="1">
    <location>
        <begin position="119"/>
        <end position="135"/>
    </location>
</feature>
<reference evidence="4" key="1">
    <citation type="submission" date="2021-01" db="EMBL/GenBank/DDBJ databases">
        <authorList>
            <person name="Corre E."/>
            <person name="Pelletier E."/>
            <person name="Niang G."/>
            <person name="Scheremetjew M."/>
            <person name="Finn R."/>
            <person name="Kale V."/>
            <person name="Holt S."/>
            <person name="Cochrane G."/>
            <person name="Meng A."/>
            <person name="Brown T."/>
            <person name="Cohen L."/>
        </authorList>
    </citation>
    <scope>NUCLEOTIDE SEQUENCE</scope>
    <source>
        <strain evidence="4">CCMP2084</strain>
    </source>
</reference>
<feature type="compositionally biased region" description="Polar residues" evidence="1">
    <location>
        <begin position="91"/>
        <end position="102"/>
    </location>
</feature>
<organism evidence="4">
    <name type="scientific">Attheya septentrionalis</name>
    <dbReference type="NCBI Taxonomy" id="420275"/>
    <lineage>
        <taxon>Eukaryota</taxon>
        <taxon>Sar</taxon>
        <taxon>Stramenopiles</taxon>
        <taxon>Ochrophyta</taxon>
        <taxon>Bacillariophyta</taxon>
        <taxon>Coscinodiscophyceae</taxon>
        <taxon>Chaetocerotophycidae</taxon>
        <taxon>Chaetocerotales</taxon>
        <taxon>Attheyaceae</taxon>
        <taxon>Attheya</taxon>
    </lineage>
</organism>
<dbReference type="EMBL" id="HBHQ01021578">
    <property type="protein sequence ID" value="CAD9822742.1"/>
    <property type="molecule type" value="Transcribed_RNA"/>
</dbReference>
<feature type="compositionally biased region" description="Acidic residues" evidence="1">
    <location>
        <begin position="522"/>
        <end position="534"/>
    </location>
</feature>
<sequence>MKIQRMRCFGGGETMSSRASMWLLIMLLVCLCGEETAFAFRMQQTNRPRDAAMEDKTPESQSNRMDGSSYQEKANTNRVPPSPPQEEEQPIDSSNNASQQDHTIPRKEPIEEPKIEIPSTKNPPTASYSYTTSFADDNDDEDDQIMDLDEQDAVIESQKVTAEDHATIPEETVQLDDEPEAPNHQHGQHSSISNHDTYISSNSENAGSSEAMGDINDNGMGKASKEGGNSADIIDDDEQQTVEEQVQSETSIGDESLSLKGDEDTMGEAGTLIDTPQTTEDIETEEEKKDEDSMCNNKILSDALATKEADAIREKALLELAEQLKSMAESINEIGRGIQELKKVAQPDIPHDNVVTEDRVSTDDHNNDDDIEEEENEDLAEGTVITDLDDSLHEISEEVQLIEEILAEFADIPDVNLTVPEMDSEEFENETLLDLDPSVSVDVEAALLEEAMETVEFEENDEVGEMNDSEKSDLETPVLSDDVPTDSTQSIEDTIDSSDTMAEPSLPSTEDAFNEPLASDSETGDEMMIEDDATKDDNDFSPDIKELSDTETSESARELETNVNLDEGDDSSSTDGGKEEPTFQDENELASADDDATMVLEEEHLVKNGLIELEGVDDDSITLLTGEATPLDDNELENLDDDSSILIEDETALQEDNEFEGVDVSGIEEAGESNESPTTVLHEPDVMGDTDSLEDLSSYQGQDEKETMLKIDTKVDTQIYNREFVEGLDDLHKLMEEVDPPDEMDVGAAGSSIQEVLMGQGTKIISKRLSQEASKAKTLASVMGKRVRKKWDKLVRHEGSNEKTKFGEVCSTAVKIIRESRHRVVDGTNNLWKPIISQWKQLSGLFDKLLGGEDDEDEEEDFEFGANMFETTRLEAMDKIKQNIRSSTESLD</sequence>
<dbReference type="AlphaFoldDB" id="A0A6T7J645"/>
<evidence type="ECO:0000256" key="1">
    <source>
        <dbReference type="SAM" id="MobiDB-lite"/>
    </source>
</evidence>
<feature type="compositionally biased region" description="Polar residues" evidence="1">
    <location>
        <begin position="59"/>
        <end position="79"/>
    </location>
</feature>
<feature type="compositionally biased region" description="Basic and acidic residues" evidence="1">
    <location>
        <begin position="47"/>
        <end position="58"/>
    </location>
</feature>
<evidence type="ECO:0000256" key="2">
    <source>
        <dbReference type="SAM" id="SignalP"/>
    </source>
</evidence>
<name>A0A6T7J645_9STRA</name>
<feature type="compositionally biased region" description="Basic and acidic residues" evidence="1">
    <location>
        <begin position="103"/>
        <end position="115"/>
    </location>
</feature>
<feature type="region of interest" description="Disordered" evidence="1">
    <location>
        <begin position="46"/>
        <end position="293"/>
    </location>
</feature>
<proteinExistence type="predicted"/>
<feature type="compositionally biased region" description="Polar residues" evidence="1">
    <location>
        <begin position="188"/>
        <end position="199"/>
    </location>
</feature>
<feature type="compositionally biased region" description="Acidic residues" evidence="1">
    <location>
        <begin position="366"/>
        <end position="380"/>
    </location>
</feature>
<feature type="compositionally biased region" description="Basic and acidic residues" evidence="1">
    <location>
        <begin position="535"/>
        <end position="560"/>
    </location>
</feature>
<feature type="compositionally biased region" description="Polar residues" evidence="1">
    <location>
        <begin position="485"/>
        <end position="500"/>
    </location>
</feature>
<feature type="chain" id="PRO_5036191685" evidence="2">
    <location>
        <begin position="40"/>
        <end position="892"/>
    </location>
</feature>
<evidence type="ECO:0000313" key="4">
    <source>
        <dbReference type="EMBL" id="CAD9822743.1"/>
    </source>
</evidence>
<accession>A0A6T7J645</accession>
<feature type="compositionally biased region" description="Acidic residues" evidence="1">
    <location>
        <begin position="136"/>
        <end position="153"/>
    </location>
</feature>